<dbReference type="AlphaFoldDB" id="A0A9N9BZQ2"/>
<name>A0A9N9BZQ2_9GLOM</name>
<evidence type="ECO:0000313" key="2">
    <source>
        <dbReference type="Proteomes" id="UP000789508"/>
    </source>
</evidence>
<sequence>MSCLLWTLDYIRDHENASNEEAIEATMQKLTSINSHAPTTATASTTGCSCFILRHNIYKHPGEAHETLSLLPRLLLDVEKTRRKIAQDCLVRIFQKDVVNNTVVYAQEENGQMIELFECTCNRVLNERLLEFSHKYNNDVDNSNHNDRKMYTNMIREKQNLILIQTMKADLSPIDWLGTLNDLFPIIPNANTRLLEQENLQYPLHRFHLLRPHFIQLFSTVEDFVASQLGRRANRSKSKARSLTDSLINDVVIIVKEYLDRYHDHIKEMSEYVNPLFEELNKQKVSEIMSLLDQVSNFCTNRDQEEDNE</sequence>
<dbReference type="OrthoDB" id="10502447at2759"/>
<gene>
    <name evidence="1" type="ORF">ALEPTO_LOCUS7399</name>
</gene>
<reference evidence="1" key="1">
    <citation type="submission" date="2021-06" db="EMBL/GenBank/DDBJ databases">
        <authorList>
            <person name="Kallberg Y."/>
            <person name="Tangrot J."/>
            <person name="Rosling A."/>
        </authorList>
    </citation>
    <scope>NUCLEOTIDE SEQUENCE</scope>
    <source>
        <strain evidence="1">FL130A</strain>
    </source>
</reference>
<organism evidence="1 2">
    <name type="scientific">Ambispora leptoticha</name>
    <dbReference type="NCBI Taxonomy" id="144679"/>
    <lineage>
        <taxon>Eukaryota</taxon>
        <taxon>Fungi</taxon>
        <taxon>Fungi incertae sedis</taxon>
        <taxon>Mucoromycota</taxon>
        <taxon>Glomeromycotina</taxon>
        <taxon>Glomeromycetes</taxon>
        <taxon>Archaeosporales</taxon>
        <taxon>Ambisporaceae</taxon>
        <taxon>Ambispora</taxon>
    </lineage>
</organism>
<evidence type="ECO:0000313" key="1">
    <source>
        <dbReference type="EMBL" id="CAG8584008.1"/>
    </source>
</evidence>
<comment type="caution">
    <text evidence="1">The sequence shown here is derived from an EMBL/GenBank/DDBJ whole genome shotgun (WGS) entry which is preliminary data.</text>
</comment>
<protein>
    <submittedName>
        <fullName evidence="1">12301_t:CDS:1</fullName>
    </submittedName>
</protein>
<keyword evidence="2" id="KW-1185">Reference proteome</keyword>
<dbReference type="EMBL" id="CAJVPS010003168">
    <property type="protein sequence ID" value="CAG8584008.1"/>
    <property type="molecule type" value="Genomic_DNA"/>
</dbReference>
<proteinExistence type="predicted"/>
<accession>A0A9N9BZQ2</accession>
<dbReference type="Proteomes" id="UP000789508">
    <property type="component" value="Unassembled WGS sequence"/>
</dbReference>